<feature type="coiled-coil region" evidence="1">
    <location>
        <begin position="167"/>
        <end position="201"/>
    </location>
</feature>
<gene>
    <name evidence="4" type="ORF">CTEN210_14983</name>
</gene>
<feature type="domain" description="DUF1995" evidence="3">
    <location>
        <begin position="253"/>
        <end position="395"/>
    </location>
</feature>
<feature type="region of interest" description="Disordered" evidence="2">
    <location>
        <begin position="205"/>
        <end position="234"/>
    </location>
</feature>
<evidence type="ECO:0000313" key="4">
    <source>
        <dbReference type="EMBL" id="GFH58507.1"/>
    </source>
</evidence>
<reference evidence="4 5" key="1">
    <citation type="journal article" date="2021" name="Sci. Rep.">
        <title>The genome of the diatom Chaetoceros tenuissimus carries an ancient integrated fragment of an extant virus.</title>
        <authorList>
            <person name="Hongo Y."/>
            <person name="Kimura K."/>
            <person name="Takaki Y."/>
            <person name="Yoshida Y."/>
            <person name="Baba S."/>
            <person name="Kobayashi G."/>
            <person name="Nagasaki K."/>
            <person name="Hano T."/>
            <person name="Tomaru Y."/>
        </authorList>
    </citation>
    <scope>NUCLEOTIDE SEQUENCE [LARGE SCALE GENOMIC DNA]</scope>
    <source>
        <strain evidence="4 5">NIES-3715</strain>
    </source>
</reference>
<comment type="caution">
    <text evidence="4">The sequence shown here is derived from an EMBL/GenBank/DDBJ whole genome shotgun (WGS) entry which is preliminary data.</text>
</comment>
<protein>
    <recommendedName>
        <fullName evidence="3">DUF1995 domain-containing protein</fullName>
    </recommendedName>
</protein>
<evidence type="ECO:0000313" key="5">
    <source>
        <dbReference type="Proteomes" id="UP001054902"/>
    </source>
</evidence>
<feature type="compositionally biased region" description="Polar residues" evidence="2">
    <location>
        <begin position="133"/>
        <end position="148"/>
    </location>
</feature>
<dbReference type="EMBL" id="BLLK01000062">
    <property type="protein sequence ID" value="GFH58507.1"/>
    <property type="molecule type" value="Genomic_DNA"/>
</dbReference>
<feature type="compositionally biased region" description="Acidic residues" evidence="2">
    <location>
        <begin position="580"/>
        <end position="595"/>
    </location>
</feature>
<dbReference type="InterPro" id="IPR018962">
    <property type="entry name" value="DUF1995"/>
</dbReference>
<organism evidence="4 5">
    <name type="scientific">Chaetoceros tenuissimus</name>
    <dbReference type="NCBI Taxonomy" id="426638"/>
    <lineage>
        <taxon>Eukaryota</taxon>
        <taxon>Sar</taxon>
        <taxon>Stramenopiles</taxon>
        <taxon>Ochrophyta</taxon>
        <taxon>Bacillariophyta</taxon>
        <taxon>Coscinodiscophyceae</taxon>
        <taxon>Chaetocerotophycidae</taxon>
        <taxon>Chaetocerotales</taxon>
        <taxon>Chaetocerotaceae</taxon>
        <taxon>Chaetoceros</taxon>
    </lineage>
</organism>
<evidence type="ECO:0000259" key="3">
    <source>
        <dbReference type="Pfam" id="PF09353"/>
    </source>
</evidence>
<feature type="compositionally biased region" description="Basic and acidic residues" evidence="2">
    <location>
        <begin position="211"/>
        <end position="234"/>
    </location>
</feature>
<feature type="region of interest" description="Disordered" evidence="2">
    <location>
        <begin position="1"/>
        <end position="20"/>
    </location>
</feature>
<feature type="compositionally biased region" description="Basic and acidic residues" evidence="2">
    <location>
        <begin position="437"/>
        <end position="451"/>
    </location>
</feature>
<sequence length="602" mass="66980">MIDITPSEYSGAFPNNATRSKPILQGKPQTFKYIFTAVAVLTSITNVCAFSSSPYQVQTHITSLHSGQNNLKRVSSPLYIPRRSPIYMTKDGNDDHDRSNANARNNSRRTGKNSNNKRRNRNQRGRPNRNQTGMKQTTKTKSITNTSMDKSREEELLQRISQLESLTASQAVELRKLREDCKELKEAAEAFTEVVNLLRQAGLSSEVQEEAVSKNESSSDNKYKNVSDPAPEEKKEIRTFEAFDDSEIFGTAPSSVTDAADAAGAAILTALLAGKQRMLVDVRDAELSRDPDVLVQFIELSILPVAAGLEGLASKKRRVKVVFPTVSMLMQYRRTMALSAPEVISLSTLGFDPVEDEDNLVVIIAPPPDDKEGLAAMNELLLSDSLFQPVVVLNHHMVPLLGPGGDFVPVYHLRLLSVQYMTGNAPLREWEAKIKEQEEKDEKKHSSKDVENSIPECEVDESIAKEETDGKEDAELEAAMEHAHELGVHQGVTRAMVIRAYPKPWHIFVDTSPDSDADFEVAATFDECPTTEEVNYAIVECLEGSEREDELVAQQMQEALESGQLNTVSDMLGLPNIEVEMSEDDEEDDEFDDWDPWGTDTV</sequence>
<keyword evidence="5" id="KW-1185">Reference proteome</keyword>
<dbReference type="Proteomes" id="UP001054902">
    <property type="component" value="Unassembled WGS sequence"/>
</dbReference>
<feature type="region of interest" description="Disordered" evidence="2">
    <location>
        <begin position="437"/>
        <end position="461"/>
    </location>
</feature>
<dbReference type="Pfam" id="PF09353">
    <property type="entry name" value="DUF1995"/>
    <property type="match status" value="1"/>
</dbReference>
<name>A0AAD3D6S0_9STRA</name>
<keyword evidence="1" id="KW-0175">Coiled coil</keyword>
<feature type="region of interest" description="Disordered" evidence="2">
    <location>
        <begin position="82"/>
        <end position="156"/>
    </location>
</feature>
<dbReference type="AlphaFoldDB" id="A0AAD3D6S0"/>
<accession>A0AAD3D6S0</accession>
<evidence type="ECO:0000256" key="1">
    <source>
        <dbReference type="SAM" id="Coils"/>
    </source>
</evidence>
<proteinExistence type="predicted"/>
<evidence type="ECO:0000256" key="2">
    <source>
        <dbReference type="SAM" id="MobiDB-lite"/>
    </source>
</evidence>
<feature type="region of interest" description="Disordered" evidence="2">
    <location>
        <begin position="580"/>
        <end position="602"/>
    </location>
</feature>
<feature type="compositionally biased region" description="Basic residues" evidence="2">
    <location>
        <begin position="106"/>
        <end position="127"/>
    </location>
</feature>